<sequence>MHGGSIDIGQLFLRAKPVNLKLIFGFFSNRHFDNAPTLLLAAG</sequence>
<dbReference type="EMBL" id="RBNL01002446">
    <property type="protein sequence ID" value="RML72253.1"/>
    <property type="molecule type" value="Genomic_DNA"/>
</dbReference>
<dbReference type="AlphaFoldDB" id="A0A3M2Y8B1"/>
<accession>A0A3M2Y8B1</accession>
<organism evidence="1 2">
    <name type="scientific">Pseudomonas syringae pv. maculicola</name>
    <dbReference type="NCBI Taxonomy" id="59511"/>
    <lineage>
        <taxon>Bacteria</taxon>
        <taxon>Pseudomonadati</taxon>
        <taxon>Pseudomonadota</taxon>
        <taxon>Gammaproteobacteria</taxon>
        <taxon>Pseudomonadales</taxon>
        <taxon>Pseudomonadaceae</taxon>
        <taxon>Pseudomonas</taxon>
    </lineage>
</organism>
<dbReference type="Proteomes" id="UP000282378">
    <property type="component" value="Unassembled WGS sequence"/>
</dbReference>
<comment type="caution">
    <text evidence="1">The sequence shown here is derived from an EMBL/GenBank/DDBJ whole genome shotgun (WGS) entry which is preliminary data.</text>
</comment>
<name>A0A3M2Y8B1_PSEYM</name>
<evidence type="ECO:0000313" key="2">
    <source>
        <dbReference type="Proteomes" id="UP000282378"/>
    </source>
</evidence>
<protein>
    <submittedName>
        <fullName evidence="1">Uncharacterized protein</fullName>
    </submittedName>
</protein>
<gene>
    <name evidence="1" type="ORF">APX70_200507</name>
</gene>
<evidence type="ECO:0000313" key="1">
    <source>
        <dbReference type="EMBL" id="RML72253.1"/>
    </source>
</evidence>
<reference evidence="1 2" key="1">
    <citation type="submission" date="2018-08" db="EMBL/GenBank/DDBJ databases">
        <title>Recombination of ecologically and evolutionarily significant loci maintains genetic cohesion in the Pseudomonas syringae species complex.</title>
        <authorList>
            <person name="Dillon M."/>
            <person name="Thakur S."/>
            <person name="Almeida R.N.D."/>
            <person name="Weir B.S."/>
            <person name="Guttman D.S."/>
        </authorList>
    </citation>
    <scope>NUCLEOTIDE SEQUENCE [LARGE SCALE GENOMIC DNA]</scope>
    <source>
        <strain evidence="1 2">88_10</strain>
    </source>
</reference>
<proteinExistence type="predicted"/>